<gene>
    <name evidence="1" type="ordered locus">Entcl_2982</name>
</gene>
<accession>E3G2W2</accession>
<dbReference type="AlphaFoldDB" id="E3G2W2"/>
<sequence>MRDIYLQSKLQMAKTLHANGVDLLCIVVATGLTRPKLIAELNIVNKTNKPQKIKMY</sequence>
<dbReference type="Proteomes" id="UP000006872">
    <property type="component" value="Chromosome"/>
</dbReference>
<organism evidence="1 2">
    <name type="scientific">Enterobacter lignolyticus (strain SCF1)</name>
    <dbReference type="NCBI Taxonomy" id="701347"/>
    <lineage>
        <taxon>Bacteria</taxon>
        <taxon>Pseudomonadati</taxon>
        <taxon>Pseudomonadota</taxon>
        <taxon>Gammaproteobacteria</taxon>
        <taxon>Enterobacterales</taxon>
        <taxon>Enterobacteriaceae</taxon>
        <taxon>Pluralibacter</taxon>
    </lineage>
</organism>
<evidence type="ECO:0000313" key="2">
    <source>
        <dbReference type="Proteomes" id="UP000006872"/>
    </source>
</evidence>
<dbReference type="EMBL" id="CP002272">
    <property type="protein sequence ID" value="ADO49229.1"/>
    <property type="molecule type" value="Genomic_DNA"/>
</dbReference>
<name>E3G2W2_ENTLS</name>
<protein>
    <submittedName>
        <fullName evidence="1">Uncharacterized protein</fullName>
    </submittedName>
</protein>
<dbReference type="RefSeq" id="WP_013366959.1">
    <property type="nucleotide sequence ID" value="NC_014618.1"/>
</dbReference>
<dbReference type="KEGG" id="esc:Entcl_2982"/>
<reference evidence="2" key="1">
    <citation type="submission" date="2010-10" db="EMBL/GenBank/DDBJ databases">
        <title>Complete sequence of Enterobacter cloacae SCF1.</title>
        <authorList>
            <consortium name="US DOE Joint Genome Institute"/>
            <person name="Lucas S."/>
            <person name="Copeland A."/>
            <person name="Lapidus A."/>
            <person name="Cheng J.-F."/>
            <person name="Bruce D."/>
            <person name="Goodwin L."/>
            <person name="Pitluck S."/>
            <person name="Davenport K."/>
            <person name="Detter J.C."/>
            <person name="Han C."/>
            <person name="Tapia R."/>
            <person name="Land M."/>
            <person name="Hauser L."/>
            <person name="Chang Y.-J."/>
            <person name="Jeffries C."/>
            <person name="Kyrpides N."/>
            <person name="Ivanova N."/>
            <person name="Mikhailova N."/>
            <person name="DeAngelis K."/>
            <person name="Arkin A.P."/>
            <person name="Chivian D."/>
            <person name="Edwards B."/>
            <person name="Woo H."/>
            <person name="Hazen T.C."/>
            <person name="Woyke T."/>
        </authorList>
    </citation>
    <scope>NUCLEOTIDE SEQUENCE [LARGE SCALE GENOMIC DNA]</scope>
    <source>
        <strain evidence="2">SCF1</strain>
    </source>
</reference>
<proteinExistence type="predicted"/>
<evidence type="ECO:0000313" key="1">
    <source>
        <dbReference type="EMBL" id="ADO49229.1"/>
    </source>
</evidence>
<reference evidence="1 2" key="2">
    <citation type="journal article" date="2011" name="Stand. Genomic Sci.">
        <title>Complete genome sequence of 'Enterobacter lignolyticus' SCF1.</title>
        <authorList>
            <person name="Deangelis K.M."/>
            <person name="D'Haeseleer P."/>
            <person name="Chivian D."/>
            <person name="Fortney J.L."/>
            <person name="Khudyakov J."/>
            <person name="Simmons B."/>
            <person name="Woo H."/>
            <person name="Arkin A.P."/>
            <person name="Davenport K.W."/>
            <person name="Goodwin L."/>
            <person name="Chen A."/>
            <person name="Ivanova N."/>
            <person name="Kyrpides N.C."/>
            <person name="Mavromatis K."/>
            <person name="Woyke T."/>
            <person name="Hazen T.C."/>
        </authorList>
    </citation>
    <scope>NUCLEOTIDE SEQUENCE [LARGE SCALE GENOMIC DNA]</scope>
    <source>
        <strain evidence="1 2">SCF1</strain>
    </source>
</reference>
<keyword evidence="2" id="KW-1185">Reference proteome</keyword>
<dbReference type="HOGENOM" id="CLU_3007229_0_0_6"/>